<evidence type="ECO:0000313" key="2">
    <source>
        <dbReference type="Proteomes" id="UP000054018"/>
    </source>
</evidence>
<protein>
    <submittedName>
        <fullName evidence="1">Unplaced genomic scaffold scaffold_39, whole genome shotgun sequence</fullName>
    </submittedName>
</protein>
<keyword evidence="2" id="KW-1185">Reference proteome</keyword>
<dbReference type="HOGENOM" id="CLU_2868554_0_0_1"/>
<sequence length="64" mass="6544">MVTGGCGPIPVASISSDATVIGCGQYMLAAVPQRNVCPLSDSVAVLVDHGTARCRIHATEVYAL</sequence>
<gene>
    <name evidence="1" type="ORF">PISMIDRAFT_678991</name>
</gene>
<name>A0A0C9Z3P5_9AGAM</name>
<reference evidence="2" key="2">
    <citation type="submission" date="2015-01" db="EMBL/GenBank/DDBJ databases">
        <title>Evolutionary Origins and Diversification of the Mycorrhizal Mutualists.</title>
        <authorList>
            <consortium name="DOE Joint Genome Institute"/>
            <consortium name="Mycorrhizal Genomics Consortium"/>
            <person name="Kohler A."/>
            <person name="Kuo A."/>
            <person name="Nagy L.G."/>
            <person name="Floudas D."/>
            <person name="Copeland A."/>
            <person name="Barry K.W."/>
            <person name="Cichocki N."/>
            <person name="Veneault-Fourrey C."/>
            <person name="LaButti K."/>
            <person name="Lindquist E.A."/>
            <person name="Lipzen A."/>
            <person name="Lundell T."/>
            <person name="Morin E."/>
            <person name="Murat C."/>
            <person name="Riley R."/>
            <person name="Ohm R."/>
            <person name="Sun H."/>
            <person name="Tunlid A."/>
            <person name="Henrissat B."/>
            <person name="Grigoriev I.V."/>
            <person name="Hibbett D.S."/>
            <person name="Martin F."/>
        </authorList>
    </citation>
    <scope>NUCLEOTIDE SEQUENCE [LARGE SCALE GENOMIC DNA]</scope>
    <source>
        <strain evidence="2">441</strain>
    </source>
</reference>
<reference evidence="1 2" key="1">
    <citation type="submission" date="2014-04" db="EMBL/GenBank/DDBJ databases">
        <authorList>
            <consortium name="DOE Joint Genome Institute"/>
            <person name="Kuo A."/>
            <person name="Kohler A."/>
            <person name="Costa M.D."/>
            <person name="Nagy L.G."/>
            <person name="Floudas D."/>
            <person name="Copeland A."/>
            <person name="Barry K.W."/>
            <person name="Cichocki N."/>
            <person name="Veneault-Fourrey C."/>
            <person name="LaButti K."/>
            <person name="Lindquist E.A."/>
            <person name="Lipzen A."/>
            <person name="Lundell T."/>
            <person name="Morin E."/>
            <person name="Murat C."/>
            <person name="Sun H."/>
            <person name="Tunlid A."/>
            <person name="Henrissat B."/>
            <person name="Grigoriev I.V."/>
            <person name="Hibbett D.S."/>
            <person name="Martin F."/>
            <person name="Nordberg H.P."/>
            <person name="Cantor M.N."/>
            <person name="Hua S.X."/>
        </authorList>
    </citation>
    <scope>NUCLEOTIDE SEQUENCE [LARGE SCALE GENOMIC DNA]</scope>
    <source>
        <strain evidence="1 2">441</strain>
    </source>
</reference>
<dbReference type="EMBL" id="KN833723">
    <property type="protein sequence ID" value="KIK23741.1"/>
    <property type="molecule type" value="Genomic_DNA"/>
</dbReference>
<dbReference type="AlphaFoldDB" id="A0A0C9Z3P5"/>
<dbReference type="Proteomes" id="UP000054018">
    <property type="component" value="Unassembled WGS sequence"/>
</dbReference>
<accession>A0A0C9Z3P5</accession>
<proteinExistence type="predicted"/>
<evidence type="ECO:0000313" key="1">
    <source>
        <dbReference type="EMBL" id="KIK23741.1"/>
    </source>
</evidence>
<organism evidence="1 2">
    <name type="scientific">Pisolithus microcarpus 441</name>
    <dbReference type="NCBI Taxonomy" id="765257"/>
    <lineage>
        <taxon>Eukaryota</taxon>
        <taxon>Fungi</taxon>
        <taxon>Dikarya</taxon>
        <taxon>Basidiomycota</taxon>
        <taxon>Agaricomycotina</taxon>
        <taxon>Agaricomycetes</taxon>
        <taxon>Agaricomycetidae</taxon>
        <taxon>Boletales</taxon>
        <taxon>Sclerodermatineae</taxon>
        <taxon>Pisolithaceae</taxon>
        <taxon>Pisolithus</taxon>
    </lineage>
</organism>